<keyword evidence="2" id="KW-0964">Secreted</keyword>
<evidence type="ECO:0000256" key="4">
    <source>
        <dbReference type="ARBA" id="ARBA00023180"/>
    </source>
</evidence>
<dbReference type="Pfam" id="PF12115">
    <property type="entry name" value="Salp15"/>
    <property type="match status" value="1"/>
</dbReference>
<dbReference type="AlphaFoldDB" id="A0A0K8RJ42"/>
<evidence type="ECO:0000256" key="1">
    <source>
        <dbReference type="ARBA" id="ARBA00004613"/>
    </source>
</evidence>
<comment type="similarity">
    <text evidence="5">Belongs to the salp15 family.</text>
</comment>
<keyword evidence="3 6" id="KW-0732">Signal</keyword>
<evidence type="ECO:0000256" key="5">
    <source>
        <dbReference type="ARBA" id="ARBA00034321"/>
    </source>
</evidence>
<dbReference type="InterPro" id="IPR021971">
    <property type="entry name" value="Salp15"/>
</dbReference>
<sequence length="108" mass="12222">MQLVLFIVIVTFTPLSCEVQSESISDTLEKLTYLKKECKDNLKTKLVERCAESPFLTQLVEVDVSKCKYKCGEEHDNGRIRGTSGQYFKLKDGTPCGLDKVCIDGFYN</sequence>
<name>A0A0K8RJ42_IXORI</name>
<dbReference type="GO" id="GO:0005576">
    <property type="term" value="C:extracellular region"/>
    <property type="evidence" value="ECO:0007669"/>
    <property type="project" value="UniProtKB-SubCell"/>
</dbReference>
<proteinExistence type="evidence at transcript level"/>
<dbReference type="EMBL" id="GADI01002686">
    <property type="protein sequence ID" value="JAA71122.1"/>
    <property type="molecule type" value="mRNA"/>
</dbReference>
<feature type="chain" id="PRO_5005517859" evidence="6">
    <location>
        <begin position="22"/>
        <end position="108"/>
    </location>
</feature>
<evidence type="ECO:0000256" key="2">
    <source>
        <dbReference type="ARBA" id="ARBA00022525"/>
    </source>
</evidence>
<accession>A0A0K8RJ42</accession>
<evidence type="ECO:0000256" key="6">
    <source>
        <dbReference type="SAM" id="SignalP"/>
    </source>
</evidence>
<protein>
    <submittedName>
        <fullName evidence="7">Putative ixostatin</fullName>
    </submittedName>
</protein>
<evidence type="ECO:0000313" key="7">
    <source>
        <dbReference type="EMBL" id="JAA71122.1"/>
    </source>
</evidence>
<reference evidence="7" key="1">
    <citation type="submission" date="2012-12" db="EMBL/GenBank/DDBJ databases">
        <title>Identification and characterization of a phenylalanine ammonia-lyase gene family in Isatis indigotica Fort.</title>
        <authorList>
            <person name="Liu Q."/>
            <person name="Chen J."/>
            <person name="Zhou X."/>
            <person name="Di P."/>
            <person name="Xiao Y."/>
            <person name="Xuan H."/>
            <person name="Zhang L."/>
            <person name="Chen W."/>
        </authorList>
    </citation>
    <scope>NUCLEOTIDE SEQUENCE</scope>
    <source>
        <tissue evidence="7">Salivary gland</tissue>
    </source>
</reference>
<keyword evidence="4" id="KW-0325">Glycoprotein</keyword>
<evidence type="ECO:0000256" key="3">
    <source>
        <dbReference type="ARBA" id="ARBA00022729"/>
    </source>
</evidence>
<feature type="signal peptide" evidence="6">
    <location>
        <begin position="1"/>
        <end position="21"/>
    </location>
</feature>
<comment type="subcellular location">
    <subcellularLocation>
        <location evidence="1">Secreted</location>
    </subcellularLocation>
</comment>
<organism evidence="7">
    <name type="scientific">Ixodes ricinus</name>
    <name type="common">Common tick</name>
    <name type="synonym">Acarus ricinus</name>
    <dbReference type="NCBI Taxonomy" id="34613"/>
    <lineage>
        <taxon>Eukaryota</taxon>
        <taxon>Metazoa</taxon>
        <taxon>Ecdysozoa</taxon>
        <taxon>Arthropoda</taxon>
        <taxon>Chelicerata</taxon>
        <taxon>Arachnida</taxon>
        <taxon>Acari</taxon>
        <taxon>Parasitiformes</taxon>
        <taxon>Ixodida</taxon>
        <taxon>Ixodoidea</taxon>
        <taxon>Ixodidae</taxon>
        <taxon>Ixodinae</taxon>
        <taxon>Ixodes</taxon>
    </lineage>
</organism>